<keyword evidence="3" id="KW-0808">Transferase</keyword>
<dbReference type="AlphaFoldDB" id="A0A2N9EU26"/>
<proteinExistence type="inferred from homology"/>
<evidence type="ECO:0000256" key="1">
    <source>
        <dbReference type="ARBA" id="ARBA00009995"/>
    </source>
</evidence>
<dbReference type="Pfam" id="PF00201">
    <property type="entry name" value="UDPGT"/>
    <property type="match status" value="1"/>
</dbReference>
<protein>
    <recommendedName>
        <fullName evidence="5">Glycosyltransferase</fullName>
    </recommendedName>
</protein>
<reference evidence="4" key="1">
    <citation type="submission" date="2018-02" db="EMBL/GenBank/DDBJ databases">
        <authorList>
            <person name="Cohen D.B."/>
            <person name="Kent A.D."/>
        </authorList>
    </citation>
    <scope>NUCLEOTIDE SEQUENCE</scope>
</reference>
<dbReference type="InterPro" id="IPR050481">
    <property type="entry name" value="UDP-glycosyltransf_plant"/>
</dbReference>
<keyword evidence="2" id="KW-0328">Glycosyltransferase</keyword>
<dbReference type="InterPro" id="IPR002213">
    <property type="entry name" value="UDP_glucos_trans"/>
</dbReference>
<dbReference type="FunFam" id="3.40.50.2000:FF:000037">
    <property type="entry name" value="Glycosyltransferase"/>
    <property type="match status" value="1"/>
</dbReference>
<evidence type="ECO:0000256" key="2">
    <source>
        <dbReference type="ARBA" id="ARBA00022676"/>
    </source>
</evidence>
<organism evidence="4">
    <name type="scientific">Fagus sylvatica</name>
    <name type="common">Beechnut</name>
    <dbReference type="NCBI Taxonomy" id="28930"/>
    <lineage>
        <taxon>Eukaryota</taxon>
        <taxon>Viridiplantae</taxon>
        <taxon>Streptophyta</taxon>
        <taxon>Embryophyta</taxon>
        <taxon>Tracheophyta</taxon>
        <taxon>Spermatophyta</taxon>
        <taxon>Magnoliopsida</taxon>
        <taxon>eudicotyledons</taxon>
        <taxon>Gunneridae</taxon>
        <taxon>Pentapetalae</taxon>
        <taxon>rosids</taxon>
        <taxon>fabids</taxon>
        <taxon>Fagales</taxon>
        <taxon>Fagaceae</taxon>
        <taxon>Fagus</taxon>
    </lineage>
</organism>
<evidence type="ECO:0000256" key="3">
    <source>
        <dbReference type="ARBA" id="ARBA00022679"/>
    </source>
</evidence>
<dbReference type="PANTHER" id="PTHR48049:SF57">
    <property type="entry name" value="UDP-GLYCOSYLTRANSFERASE 91C1-LIKE"/>
    <property type="match status" value="1"/>
</dbReference>
<dbReference type="EMBL" id="OIVN01000569">
    <property type="protein sequence ID" value="SPC82297.1"/>
    <property type="molecule type" value="Genomic_DNA"/>
</dbReference>
<dbReference type="CDD" id="cd03784">
    <property type="entry name" value="GT1_Gtf-like"/>
    <property type="match status" value="1"/>
</dbReference>
<comment type="similarity">
    <text evidence="1">Belongs to the UDP-glycosyltransferase family.</text>
</comment>
<dbReference type="PANTHER" id="PTHR48049">
    <property type="entry name" value="GLYCOSYLTRANSFERASE"/>
    <property type="match status" value="1"/>
</dbReference>
<name>A0A2N9EU26_FAGSY</name>
<dbReference type="GO" id="GO:0035251">
    <property type="term" value="F:UDP-glucosyltransferase activity"/>
    <property type="evidence" value="ECO:0007669"/>
    <property type="project" value="InterPro"/>
</dbReference>
<evidence type="ECO:0008006" key="5">
    <source>
        <dbReference type="Google" id="ProtNLM"/>
    </source>
</evidence>
<evidence type="ECO:0000313" key="4">
    <source>
        <dbReference type="EMBL" id="SPC82297.1"/>
    </source>
</evidence>
<accession>A0A2N9EU26</accession>
<dbReference type="FunFam" id="3.40.50.2000:FF:000088">
    <property type="entry name" value="Glycosyltransferase"/>
    <property type="match status" value="1"/>
</dbReference>
<dbReference type="Gene3D" id="3.40.50.2000">
    <property type="entry name" value="Glycogen Phosphorylase B"/>
    <property type="match status" value="2"/>
</dbReference>
<gene>
    <name evidence="4" type="ORF">FSB_LOCUS10179</name>
</gene>
<dbReference type="SUPFAM" id="SSF53756">
    <property type="entry name" value="UDP-Glycosyltransferase/glycogen phosphorylase"/>
    <property type="match status" value="1"/>
</dbReference>
<sequence length="469" mass="52377">MVRDRLRAVILPFSAFGHINPFFQLSIALAKAGVHVSFVSTPKIIQRLPKIPPSLATLIDLVEFPLPKLQNGVLTQGAEATVDVPPEEVEYLKVAYDLLQTPFKKFIADQLPDWIIVDFCAHWAVEIAQEYNIGLVFFTVMSAATSVFLGRPPGYYFLPDQTPAWRPETLTKPTEWVTFPSSVAWREYEGPFVHAGLYTENASGMSDAARISKVLRGCNVFAIRSCKEFEGEYLNLHDKLMGKMVIPVGLLPPERPETSKITAGSWTEIFEWLDKQEPKSVLFVVFGSECKLSKEQVYEIAYGLELSQVPFLWALRKPLGATDEGDSLPSGFINRTSGRGMVFFGWAPQMEILMHPSIGGSLFHSGWGSVIEIFQFGHFLVVLPLGYDQPLNASLLVDKGLAVEVERGKDGSFSRDGIAKALKLATLSDEGKEIRVRAREAAAIFGDESLHQRYIHRFVEHLKYGVTKH</sequence>